<dbReference type="PANTHER" id="PTHR30087:SF1">
    <property type="entry name" value="HYPOTHETICAL CYTOSOLIC PROTEIN"/>
    <property type="match status" value="1"/>
</dbReference>
<organism evidence="1 2">
    <name type="scientific">Aureibacter tunicatorum</name>
    <dbReference type="NCBI Taxonomy" id="866807"/>
    <lineage>
        <taxon>Bacteria</taxon>
        <taxon>Pseudomonadati</taxon>
        <taxon>Bacteroidota</taxon>
        <taxon>Cytophagia</taxon>
        <taxon>Cytophagales</taxon>
        <taxon>Persicobacteraceae</taxon>
        <taxon>Aureibacter</taxon>
    </lineage>
</organism>
<accession>A0AAE4BS03</accession>
<evidence type="ECO:0000313" key="1">
    <source>
        <dbReference type="EMBL" id="MDR6240714.1"/>
    </source>
</evidence>
<dbReference type="Pfam" id="PF04463">
    <property type="entry name" value="2-thiour_desulf"/>
    <property type="match status" value="1"/>
</dbReference>
<dbReference type="Proteomes" id="UP001185092">
    <property type="component" value="Unassembled WGS sequence"/>
</dbReference>
<gene>
    <name evidence="1" type="ORF">HNQ88_003790</name>
</gene>
<dbReference type="AlphaFoldDB" id="A0AAE4BS03"/>
<evidence type="ECO:0000313" key="2">
    <source>
        <dbReference type="Proteomes" id="UP001185092"/>
    </source>
</evidence>
<dbReference type="InterPro" id="IPR007553">
    <property type="entry name" value="2-thiour_desulf"/>
</dbReference>
<comment type="caution">
    <text evidence="1">The sequence shown here is derived from an EMBL/GenBank/DDBJ whole genome shotgun (WGS) entry which is preliminary data.</text>
</comment>
<dbReference type="EMBL" id="JAVDQD010000005">
    <property type="protein sequence ID" value="MDR6240714.1"/>
    <property type="molecule type" value="Genomic_DNA"/>
</dbReference>
<reference evidence="1" key="1">
    <citation type="submission" date="2023-07" db="EMBL/GenBank/DDBJ databases">
        <title>Genomic Encyclopedia of Type Strains, Phase IV (KMG-IV): sequencing the most valuable type-strain genomes for metagenomic binning, comparative biology and taxonomic classification.</title>
        <authorList>
            <person name="Goeker M."/>
        </authorList>
    </citation>
    <scope>NUCLEOTIDE SEQUENCE</scope>
    <source>
        <strain evidence="1">DSM 26174</strain>
    </source>
</reference>
<keyword evidence="2" id="KW-1185">Reference proteome</keyword>
<name>A0AAE4BS03_9BACT</name>
<protein>
    <submittedName>
        <fullName evidence="1">Uncharacterized protein YbbK (DUF523 family)</fullName>
    </submittedName>
</protein>
<sequence>MKYEYLVSACLIGEKCRYDGNDNLKVNIAELVEQKRAIAVCPEELGGLPTPRPPAEIMEIDGEKRVVTVEGVDVTENFVIGAHKALEIAKKYGLRKAILKSKSPSCGSGLIYDGSFSRKLIKGNGIASDILSRQNIDICDENI</sequence>
<dbReference type="PANTHER" id="PTHR30087">
    <property type="entry name" value="INNER MEMBRANE PROTEIN"/>
    <property type="match status" value="1"/>
</dbReference>
<proteinExistence type="predicted"/>
<dbReference type="RefSeq" id="WP_309940867.1">
    <property type="nucleotide sequence ID" value="NZ_AP025306.1"/>
</dbReference>